<evidence type="ECO:0000313" key="1">
    <source>
        <dbReference type="EMBL" id="PWY89887.1"/>
    </source>
</evidence>
<sequence length="314" mass="34508">MDPVMKIIGAYPEDDDSTALIVRNKRLSVLKEEAPRLMRDARATRKPGSGISHLNLMSLIYRSWLFQLLEYIAVTIGLLVSLLRSRYQHFQHPSTTHPPPPLNRKTTTQALQPLILFLAALDAAHAFSNTAKPDIPTDQITVHGAAELSTHIDILPQQHPIPIPLSQTPYRVYDKFDQTVEILTGAVSLLRDPAICTAAVSLLIECITAIKYSGHAYEISVLLGLSLIGVLSAAAGRAGWNTVEWEMALDPANQFDDETPEELVQFGILDLVAPAGTVHDMYVTRYRRNGIVVRGSVEGRAASMVPGGGRSYRI</sequence>
<dbReference type="EMBL" id="MSFL01000003">
    <property type="protein sequence ID" value="PWY89887.1"/>
    <property type="molecule type" value="Genomic_DNA"/>
</dbReference>
<dbReference type="RefSeq" id="XP_025402718.1">
    <property type="nucleotide sequence ID" value="XM_025547771.1"/>
</dbReference>
<dbReference type="VEuPathDB" id="FungiDB:BO70DRAFT_426309"/>
<dbReference type="Proteomes" id="UP000247233">
    <property type="component" value="Unassembled WGS sequence"/>
</dbReference>
<protein>
    <submittedName>
        <fullName evidence="1">Uncharacterized protein</fullName>
    </submittedName>
</protein>
<keyword evidence="2" id="KW-1185">Reference proteome</keyword>
<gene>
    <name evidence="1" type="ORF">BO70DRAFT_426309</name>
</gene>
<organism evidence="1 2">
    <name type="scientific">Aspergillus heteromorphus CBS 117.55</name>
    <dbReference type="NCBI Taxonomy" id="1448321"/>
    <lineage>
        <taxon>Eukaryota</taxon>
        <taxon>Fungi</taxon>
        <taxon>Dikarya</taxon>
        <taxon>Ascomycota</taxon>
        <taxon>Pezizomycotina</taxon>
        <taxon>Eurotiomycetes</taxon>
        <taxon>Eurotiomycetidae</taxon>
        <taxon>Eurotiales</taxon>
        <taxon>Aspergillaceae</taxon>
        <taxon>Aspergillus</taxon>
        <taxon>Aspergillus subgen. Circumdati</taxon>
    </lineage>
</organism>
<evidence type="ECO:0000313" key="2">
    <source>
        <dbReference type="Proteomes" id="UP000247233"/>
    </source>
</evidence>
<dbReference type="AlphaFoldDB" id="A0A317WXE9"/>
<reference evidence="1 2" key="1">
    <citation type="submission" date="2016-12" db="EMBL/GenBank/DDBJ databases">
        <title>The genomes of Aspergillus section Nigri reveals drivers in fungal speciation.</title>
        <authorList>
            <consortium name="DOE Joint Genome Institute"/>
            <person name="Vesth T.C."/>
            <person name="Nybo J."/>
            <person name="Theobald S."/>
            <person name="Brandl J."/>
            <person name="Frisvad J.C."/>
            <person name="Nielsen K.F."/>
            <person name="Lyhne E.K."/>
            <person name="Kogle M.E."/>
            <person name="Kuo A."/>
            <person name="Riley R."/>
            <person name="Clum A."/>
            <person name="Nolan M."/>
            <person name="Lipzen A."/>
            <person name="Salamov A."/>
            <person name="Henrissat B."/>
            <person name="Wiebenga A."/>
            <person name="De Vries R.P."/>
            <person name="Grigoriev I.V."/>
            <person name="Mortensen U.H."/>
            <person name="Andersen M.R."/>
            <person name="Baker S.E."/>
        </authorList>
    </citation>
    <scope>NUCLEOTIDE SEQUENCE [LARGE SCALE GENOMIC DNA]</scope>
    <source>
        <strain evidence="1 2">CBS 117.55</strain>
    </source>
</reference>
<proteinExistence type="predicted"/>
<dbReference type="GeneID" id="37070008"/>
<name>A0A317WXE9_9EURO</name>
<accession>A0A317WXE9</accession>
<comment type="caution">
    <text evidence="1">The sequence shown here is derived from an EMBL/GenBank/DDBJ whole genome shotgun (WGS) entry which is preliminary data.</text>
</comment>